<dbReference type="Proteomes" id="UP001266305">
    <property type="component" value="Unassembled WGS sequence"/>
</dbReference>
<name>A0ABQ9UK88_SAGOE</name>
<comment type="caution">
    <text evidence="1">The sequence shown here is derived from an EMBL/GenBank/DDBJ whole genome shotgun (WGS) entry which is preliminary data.</text>
</comment>
<keyword evidence="2" id="KW-1185">Reference proteome</keyword>
<organism evidence="1 2">
    <name type="scientific">Saguinus oedipus</name>
    <name type="common">Cotton-top tamarin</name>
    <name type="synonym">Oedipomidas oedipus</name>
    <dbReference type="NCBI Taxonomy" id="9490"/>
    <lineage>
        <taxon>Eukaryota</taxon>
        <taxon>Metazoa</taxon>
        <taxon>Chordata</taxon>
        <taxon>Craniata</taxon>
        <taxon>Vertebrata</taxon>
        <taxon>Euteleostomi</taxon>
        <taxon>Mammalia</taxon>
        <taxon>Eutheria</taxon>
        <taxon>Euarchontoglires</taxon>
        <taxon>Primates</taxon>
        <taxon>Haplorrhini</taxon>
        <taxon>Platyrrhini</taxon>
        <taxon>Cebidae</taxon>
        <taxon>Callitrichinae</taxon>
        <taxon>Saguinus</taxon>
    </lineage>
</organism>
<evidence type="ECO:0000313" key="1">
    <source>
        <dbReference type="EMBL" id="KAK2097497.1"/>
    </source>
</evidence>
<feature type="non-terminal residue" evidence="1">
    <location>
        <position position="71"/>
    </location>
</feature>
<sequence length="71" mass="7811">MMQHPLTGATCVALPNVGMCPQLSCALTFMYLQQFVRVVLYSVRMGSDHLDFWSVSDPVSAFKLAGNAVMK</sequence>
<gene>
    <name evidence="1" type="ORF">P7K49_022948</name>
</gene>
<proteinExistence type="predicted"/>
<reference evidence="1 2" key="1">
    <citation type="submission" date="2023-05" db="EMBL/GenBank/DDBJ databases">
        <title>B98-5 Cell Line De Novo Hybrid Assembly: An Optical Mapping Approach.</title>
        <authorList>
            <person name="Kananen K."/>
            <person name="Auerbach J.A."/>
            <person name="Kautto E."/>
            <person name="Blachly J.S."/>
        </authorList>
    </citation>
    <scope>NUCLEOTIDE SEQUENCE [LARGE SCALE GENOMIC DNA]</scope>
    <source>
        <strain evidence="1">B95-8</strain>
        <tissue evidence="1">Cell line</tissue>
    </source>
</reference>
<evidence type="ECO:0000313" key="2">
    <source>
        <dbReference type="Proteomes" id="UP001266305"/>
    </source>
</evidence>
<accession>A0ABQ9UK88</accession>
<dbReference type="EMBL" id="JASSZA010000011">
    <property type="protein sequence ID" value="KAK2097497.1"/>
    <property type="molecule type" value="Genomic_DNA"/>
</dbReference>
<protein>
    <submittedName>
        <fullName evidence="1">Uncharacterized protein</fullName>
    </submittedName>
</protein>